<evidence type="ECO:0000313" key="1">
    <source>
        <dbReference type="EMBL" id="PHT88250.1"/>
    </source>
</evidence>
<gene>
    <name evidence="1" type="ORF">T459_10356</name>
</gene>
<reference evidence="1 2" key="2">
    <citation type="journal article" date="2017" name="Genome Biol.">
        <title>New reference genome sequences of hot pepper reveal the massive evolution of plant disease-resistance genes by retroduplication.</title>
        <authorList>
            <person name="Kim S."/>
            <person name="Park J."/>
            <person name="Yeom S.I."/>
            <person name="Kim Y.M."/>
            <person name="Seo E."/>
            <person name="Kim K.T."/>
            <person name="Kim M.S."/>
            <person name="Lee J.M."/>
            <person name="Cheong K."/>
            <person name="Shin H.S."/>
            <person name="Kim S.B."/>
            <person name="Han K."/>
            <person name="Lee J."/>
            <person name="Park M."/>
            <person name="Lee H.A."/>
            <person name="Lee H.Y."/>
            <person name="Lee Y."/>
            <person name="Oh S."/>
            <person name="Lee J.H."/>
            <person name="Choi E."/>
            <person name="Choi E."/>
            <person name="Lee S.E."/>
            <person name="Jeon J."/>
            <person name="Kim H."/>
            <person name="Choi G."/>
            <person name="Song H."/>
            <person name="Lee J."/>
            <person name="Lee S.C."/>
            <person name="Kwon J.K."/>
            <person name="Lee H.Y."/>
            <person name="Koo N."/>
            <person name="Hong Y."/>
            <person name="Kim R.W."/>
            <person name="Kang W.H."/>
            <person name="Huh J.H."/>
            <person name="Kang B.C."/>
            <person name="Yang T.J."/>
            <person name="Lee Y.H."/>
            <person name="Bennetzen J.L."/>
            <person name="Choi D."/>
        </authorList>
    </citation>
    <scope>NUCLEOTIDE SEQUENCE [LARGE SCALE GENOMIC DNA]</scope>
    <source>
        <strain evidence="2">cv. CM334</strain>
    </source>
</reference>
<accession>A0A2G3A227</accession>
<name>A0A2G3A227_CAPAN</name>
<protein>
    <submittedName>
        <fullName evidence="1">Uncharacterized protein</fullName>
    </submittedName>
</protein>
<dbReference type="EMBL" id="AYRZ02000003">
    <property type="protein sequence ID" value="PHT88250.1"/>
    <property type="molecule type" value="Genomic_DNA"/>
</dbReference>
<sequence length="124" mass="13905">MLRGLIDFAAEPIPTRCWCGSSFHLLCEDAQEDYCREECDKGKRVMSLSRGLENECSESKLHAPAKVFQSSMPPKKRGKFFGGHSINWEKEVHTGKTRYVPIAEALGLSSGTKCDTGQTREHQN</sequence>
<comment type="caution">
    <text evidence="1">The sequence shown here is derived from an EMBL/GenBank/DDBJ whole genome shotgun (WGS) entry which is preliminary data.</text>
</comment>
<evidence type="ECO:0000313" key="2">
    <source>
        <dbReference type="Proteomes" id="UP000222542"/>
    </source>
</evidence>
<organism evidence="1 2">
    <name type="scientific">Capsicum annuum</name>
    <name type="common">Capsicum pepper</name>
    <dbReference type="NCBI Taxonomy" id="4072"/>
    <lineage>
        <taxon>Eukaryota</taxon>
        <taxon>Viridiplantae</taxon>
        <taxon>Streptophyta</taxon>
        <taxon>Embryophyta</taxon>
        <taxon>Tracheophyta</taxon>
        <taxon>Spermatophyta</taxon>
        <taxon>Magnoliopsida</taxon>
        <taxon>eudicotyledons</taxon>
        <taxon>Gunneridae</taxon>
        <taxon>Pentapetalae</taxon>
        <taxon>asterids</taxon>
        <taxon>lamiids</taxon>
        <taxon>Solanales</taxon>
        <taxon>Solanaceae</taxon>
        <taxon>Solanoideae</taxon>
        <taxon>Capsiceae</taxon>
        <taxon>Capsicum</taxon>
    </lineage>
</organism>
<keyword evidence="2" id="KW-1185">Reference proteome</keyword>
<dbReference type="Proteomes" id="UP000222542">
    <property type="component" value="Unassembled WGS sequence"/>
</dbReference>
<dbReference type="Gramene" id="PHT88250">
    <property type="protein sequence ID" value="PHT88250"/>
    <property type="gene ID" value="T459_10356"/>
</dbReference>
<dbReference type="AlphaFoldDB" id="A0A2G3A227"/>
<reference evidence="1 2" key="1">
    <citation type="journal article" date="2014" name="Nat. Genet.">
        <title>Genome sequence of the hot pepper provides insights into the evolution of pungency in Capsicum species.</title>
        <authorList>
            <person name="Kim S."/>
            <person name="Park M."/>
            <person name="Yeom S.I."/>
            <person name="Kim Y.M."/>
            <person name="Lee J.M."/>
            <person name="Lee H.A."/>
            <person name="Seo E."/>
            <person name="Choi J."/>
            <person name="Cheong K."/>
            <person name="Kim K.T."/>
            <person name="Jung K."/>
            <person name="Lee G.W."/>
            <person name="Oh S.K."/>
            <person name="Bae C."/>
            <person name="Kim S.B."/>
            <person name="Lee H.Y."/>
            <person name="Kim S.Y."/>
            <person name="Kim M.S."/>
            <person name="Kang B.C."/>
            <person name="Jo Y.D."/>
            <person name="Yang H.B."/>
            <person name="Jeong H.J."/>
            <person name="Kang W.H."/>
            <person name="Kwon J.K."/>
            <person name="Shin C."/>
            <person name="Lim J.Y."/>
            <person name="Park J.H."/>
            <person name="Huh J.H."/>
            <person name="Kim J.S."/>
            <person name="Kim B.D."/>
            <person name="Cohen O."/>
            <person name="Paran I."/>
            <person name="Suh M.C."/>
            <person name="Lee S.B."/>
            <person name="Kim Y.K."/>
            <person name="Shin Y."/>
            <person name="Noh S.J."/>
            <person name="Park J."/>
            <person name="Seo Y.S."/>
            <person name="Kwon S.Y."/>
            <person name="Kim H.A."/>
            <person name="Park J.M."/>
            <person name="Kim H.J."/>
            <person name="Choi S.B."/>
            <person name="Bosland P.W."/>
            <person name="Reeves G."/>
            <person name="Jo S.H."/>
            <person name="Lee B.W."/>
            <person name="Cho H.T."/>
            <person name="Choi H.S."/>
            <person name="Lee M.S."/>
            <person name="Yu Y."/>
            <person name="Do Choi Y."/>
            <person name="Park B.S."/>
            <person name="van Deynze A."/>
            <person name="Ashrafi H."/>
            <person name="Hill T."/>
            <person name="Kim W.T."/>
            <person name="Pai H.S."/>
            <person name="Ahn H.K."/>
            <person name="Yeam I."/>
            <person name="Giovannoni J.J."/>
            <person name="Rose J.K."/>
            <person name="Sorensen I."/>
            <person name="Lee S.J."/>
            <person name="Kim R.W."/>
            <person name="Choi I.Y."/>
            <person name="Choi B.S."/>
            <person name="Lim J.S."/>
            <person name="Lee Y.H."/>
            <person name="Choi D."/>
        </authorList>
    </citation>
    <scope>NUCLEOTIDE SEQUENCE [LARGE SCALE GENOMIC DNA]</scope>
    <source>
        <strain evidence="2">cv. CM334</strain>
    </source>
</reference>
<proteinExistence type="predicted"/>